<dbReference type="Gene3D" id="3.40.630.10">
    <property type="entry name" value="Zn peptidases"/>
    <property type="match status" value="1"/>
</dbReference>
<organism evidence="2 4">
    <name type="scientific">Didymodactylos carnosus</name>
    <dbReference type="NCBI Taxonomy" id="1234261"/>
    <lineage>
        <taxon>Eukaryota</taxon>
        <taxon>Metazoa</taxon>
        <taxon>Spiralia</taxon>
        <taxon>Gnathifera</taxon>
        <taxon>Rotifera</taxon>
        <taxon>Eurotatoria</taxon>
        <taxon>Bdelloidea</taxon>
        <taxon>Philodinida</taxon>
        <taxon>Philodinidae</taxon>
        <taxon>Didymodactylos</taxon>
    </lineage>
</organism>
<evidence type="ECO:0000313" key="4">
    <source>
        <dbReference type="Proteomes" id="UP000663829"/>
    </source>
</evidence>
<dbReference type="EMBL" id="CAJOBC010126453">
    <property type="protein sequence ID" value="CAF4596876.1"/>
    <property type="molecule type" value="Genomic_DNA"/>
</dbReference>
<dbReference type="InterPro" id="IPR050821">
    <property type="entry name" value="Cytosolic_carboxypeptidase"/>
</dbReference>
<accession>A0A816F9D6</accession>
<evidence type="ECO:0000313" key="2">
    <source>
        <dbReference type="EMBL" id="CAF1656849.1"/>
    </source>
</evidence>
<protein>
    <submittedName>
        <fullName evidence="2">Uncharacterized protein</fullName>
    </submittedName>
</protein>
<reference evidence="2" key="1">
    <citation type="submission" date="2021-02" db="EMBL/GenBank/DDBJ databases">
        <authorList>
            <person name="Nowell W R."/>
        </authorList>
    </citation>
    <scope>NUCLEOTIDE SEQUENCE</scope>
</reference>
<sequence>APEMFAFDYCKFHIRRCKESTGRVVMWKEMCIKNSFTLEASFAGSSIVAKPCHFNIKDYENFGRCICHSLRHYMEALSDS</sequence>
<dbReference type="PANTHER" id="PTHR12756:SF4">
    <property type="entry name" value="PEPTIDASE M14 CARBOXYPEPTIDASE A DOMAIN-CONTAINING PROTEIN"/>
    <property type="match status" value="1"/>
</dbReference>
<proteinExistence type="predicted"/>
<dbReference type="Proteomes" id="UP000681722">
    <property type="component" value="Unassembled WGS sequence"/>
</dbReference>
<feature type="non-terminal residue" evidence="2">
    <location>
        <position position="80"/>
    </location>
</feature>
<dbReference type="AlphaFoldDB" id="A0A816F9D6"/>
<evidence type="ECO:0000313" key="3">
    <source>
        <dbReference type="EMBL" id="CAF4596876.1"/>
    </source>
</evidence>
<gene>
    <name evidence="2" type="ORF">GPM918_LOCUS45806</name>
    <name evidence="3" type="ORF">SRO942_LOCUS48713</name>
</gene>
<dbReference type="PANTHER" id="PTHR12756">
    <property type="entry name" value="CYTOSOLIC CARBOXYPEPTIDASE"/>
    <property type="match status" value="1"/>
</dbReference>
<name>A0A816F9D6_9BILA</name>
<comment type="caution">
    <text evidence="2">The sequence shown here is derived from an EMBL/GenBank/DDBJ whole genome shotgun (WGS) entry which is preliminary data.</text>
</comment>
<dbReference type="OrthoDB" id="10253041at2759"/>
<comment type="cofactor">
    <cofactor evidence="1">
        <name>Zn(2+)</name>
        <dbReference type="ChEBI" id="CHEBI:29105"/>
    </cofactor>
</comment>
<evidence type="ECO:0000256" key="1">
    <source>
        <dbReference type="ARBA" id="ARBA00001947"/>
    </source>
</evidence>
<keyword evidence="4" id="KW-1185">Reference proteome</keyword>
<dbReference type="Proteomes" id="UP000663829">
    <property type="component" value="Unassembled WGS sequence"/>
</dbReference>
<feature type="non-terminal residue" evidence="2">
    <location>
        <position position="1"/>
    </location>
</feature>
<dbReference type="EMBL" id="CAJNOQ010053985">
    <property type="protein sequence ID" value="CAF1656849.1"/>
    <property type="molecule type" value="Genomic_DNA"/>
</dbReference>